<dbReference type="AlphaFoldDB" id="A0A226EMD1"/>
<keyword evidence="2" id="KW-0732">Signal</keyword>
<dbReference type="Proteomes" id="UP000198287">
    <property type="component" value="Unassembled WGS sequence"/>
</dbReference>
<feature type="compositionally biased region" description="Low complexity" evidence="1">
    <location>
        <begin position="139"/>
        <end position="150"/>
    </location>
</feature>
<evidence type="ECO:0000256" key="2">
    <source>
        <dbReference type="SAM" id="SignalP"/>
    </source>
</evidence>
<gene>
    <name evidence="3" type="ORF">Fcan01_07128</name>
</gene>
<name>A0A226EMD1_FOLCA</name>
<comment type="caution">
    <text evidence="3">The sequence shown here is derived from an EMBL/GenBank/DDBJ whole genome shotgun (WGS) entry which is preliminary data.</text>
</comment>
<evidence type="ECO:0000313" key="4">
    <source>
        <dbReference type="Proteomes" id="UP000198287"/>
    </source>
</evidence>
<feature type="chain" id="PRO_5012759369" evidence="2">
    <location>
        <begin position="31"/>
        <end position="195"/>
    </location>
</feature>
<sequence length="195" mass="20745">MYSFCAIKQNTSSRFKLLVLFLLNVTVSLGGEEHVSISPTSQTVVSSHLASRPRHINVTQSFIHQLTLSSPSSSPPAALPPVVLPVAWPIAHPDTKQPDYGNDDDDDDEEPTSSSTPPPSSSTSSGLDQASLFNPTPPSSSSANNASATPTKKRTNRKLFCSRTYAYLDKCLAHIPPIPDTGIPSTASAVEAACR</sequence>
<dbReference type="EMBL" id="LNIX01000003">
    <property type="protein sequence ID" value="OXA58619.1"/>
    <property type="molecule type" value="Genomic_DNA"/>
</dbReference>
<protein>
    <submittedName>
        <fullName evidence="3">Uncharacterized protein</fullName>
    </submittedName>
</protein>
<proteinExistence type="predicted"/>
<keyword evidence="4" id="KW-1185">Reference proteome</keyword>
<feature type="signal peptide" evidence="2">
    <location>
        <begin position="1"/>
        <end position="30"/>
    </location>
</feature>
<feature type="region of interest" description="Disordered" evidence="1">
    <location>
        <begin position="91"/>
        <end position="155"/>
    </location>
</feature>
<dbReference type="OrthoDB" id="10051804at2759"/>
<evidence type="ECO:0000313" key="3">
    <source>
        <dbReference type="EMBL" id="OXA58619.1"/>
    </source>
</evidence>
<organism evidence="3 4">
    <name type="scientific">Folsomia candida</name>
    <name type="common">Springtail</name>
    <dbReference type="NCBI Taxonomy" id="158441"/>
    <lineage>
        <taxon>Eukaryota</taxon>
        <taxon>Metazoa</taxon>
        <taxon>Ecdysozoa</taxon>
        <taxon>Arthropoda</taxon>
        <taxon>Hexapoda</taxon>
        <taxon>Collembola</taxon>
        <taxon>Entomobryomorpha</taxon>
        <taxon>Isotomoidea</taxon>
        <taxon>Isotomidae</taxon>
        <taxon>Proisotominae</taxon>
        <taxon>Folsomia</taxon>
    </lineage>
</organism>
<reference evidence="3 4" key="1">
    <citation type="submission" date="2015-12" db="EMBL/GenBank/DDBJ databases">
        <title>The genome of Folsomia candida.</title>
        <authorList>
            <person name="Faddeeva A."/>
            <person name="Derks M.F."/>
            <person name="Anvar Y."/>
            <person name="Smit S."/>
            <person name="Van Straalen N."/>
            <person name="Roelofs D."/>
        </authorList>
    </citation>
    <scope>NUCLEOTIDE SEQUENCE [LARGE SCALE GENOMIC DNA]</scope>
    <source>
        <strain evidence="3 4">VU population</strain>
        <tissue evidence="3">Whole body</tissue>
    </source>
</reference>
<feature type="compositionally biased region" description="Acidic residues" evidence="1">
    <location>
        <begin position="101"/>
        <end position="111"/>
    </location>
</feature>
<accession>A0A226EMD1</accession>
<evidence type="ECO:0000256" key="1">
    <source>
        <dbReference type="SAM" id="MobiDB-lite"/>
    </source>
</evidence>